<evidence type="ECO:0000313" key="3">
    <source>
        <dbReference type="Proteomes" id="UP000255207"/>
    </source>
</evidence>
<feature type="signal peptide" evidence="1">
    <location>
        <begin position="1"/>
        <end position="18"/>
    </location>
</feature>
<feature type="chain" id="PRO_5030068633" description="DUF1444 family protein" evidence="1">
    <location>
        <begin position="19"/>
        <end position="295"/>
    </location>
</feature>
<keyword evidence="1" id="KW-0732">Signal</keyword>
<keyword evidence="3" id="KW-1185">Reference proteome</keyword>
<dbReference type="Proteomes" id="UP000255207">
    <property type="component" value="Unassembled WGS sequence"/>
</dbReference>
<dbReference type="AlphaFoldDB" id="A0A370LDA1"/>
<protein>
    <recommendedName>
        <fullName evidence="4">DUF1444 family protein</fullName>
    </recommendedName>
</protein>
<gene>
    <name evidence="2" type="ORF">DWE98_02945</name>
</gene>
<evidence type="ECO:0008006" key="4">
    <source>
        <dbReference type="Google" id="ProtNLM"/>
    </source>
</evidence>
<dbReference type="EMBL" id="QQTP01000001">
    <property type="protein sequence ID" value="RDJ29515.1"/>
    <property type="molecule type" value="Genomic_DNA"/>
</dbReference>
<name>A0A370LDA1_9HYPH</name>
<evidence type="ECO:0000256" key="1">
    <source>
        <dbReference type="SAM" id="SignalP"/>
    </source>
</evidence>
<reference evidence="3" key="1">
    <citation type="submission" date="2018-07" db="EMBL/GenBank/DDBJ databases">
        <authorList>
            <person name="Safronova V.I."/>
            <person name="Chirak E.R."/>
            <person name="Sazanova A.L."/>
        </authorList>
    </citation>
    <scope>NUCLEOTIDE SEQUENCE [LARGE SCALE GENOMIC DNA]</scope>
    <source>
        <strain evidence="3">RCAM04685</strain>
    </source>
</reference>
<evidence type="ECO:0000313" key="2">
    <source>
        <dbReference type="EMBL" id="RDJ29515.1"/>
    </source>
</evidence>
<sequence length="295" mass="32515">MWFWVVVCVVGLSSAAQALDRKRLNDATPVNEVEMSALLERALARRAGVTKLRVDGGDVVFLAGSQEMRMGITPLTRQMNDLSGAKQRQAAFDKLLARVDETVAGKHKAKADAEQERFRKALLPVLKNKAYIAEIKARCRRQCGQSAQLLYIPLAGDIIVAAALDLPKITRFVTVGEGGPYGMSDEDIFRTAFANLNRRVGKLQLHDFGPVRALAFENDYNASLLLAPKAWESIPNLPRNLAIAVPARDIVAFADADDPQALEALRGVAKMPDKGFPVSRQLYLMNERGRFEVMP</sequence>
<comment type="caution">
    <text evidence="2">The sequence shown here is derived from an EMBL/GenBank/DDBJ whole genome shotgun (WGS) entry which is preliminary data.</text>
</comment>
<organism evidence="2 3">
    <name type="scientific">Bosea caraganae</name>
    <dbReference type="NCBI Taxonomy" id="2763117"/>
    <lineage>
        <taxon>Bacteria</taxon>
        <taxon>Pseudomonadati</taxon>
        <taxon>Pseudomonadota</taxon>
        <taxon>Alphaproteobacteria</taxon>
        <taxon>Hyphomicrobiales</taxon>
        <taxon>Boseaceae</taxon>
        <taxon>Bosea</taxon>
    </lineage>
</organism>
<accession>A0A370LDA1</accession>
<proteinExistence type="predicted"/>